<evidence type="ECO:0000313" key="2">
    <source>
        <dbReference type="Proteomes" id="UP000469185"/>
    </source>
</evidence>
<proteinExistence type="predicted"/>
<keyword evidence="2" id="KW-1185">Reference proteome</keyword>
<dbReference type="RefSeq" id="WP_163814902.1">
    <property type="nucleotide sequence ID" value="NZ_JAAGOB010000001.1"/>
</dbReference>
<name>A0A6N9YF72_9ACTN</name>
<accession>A0A6N9YF72</accession>
<organism evidence="1 2">
    <name type="scientific">Phytoactinopolyspora alkaliphila</name>
    <dbReference type="NCBI Taxonomy" id="1783498"/>
    <lineage>
        <taxon>Bacteria</taxon>
        <taxon>Bacillati</taxon>
        <taxon>Actinomycetota</taxon>
        <taxon>Actinomycetes</taxon>
        <taxon>Jiangellales</taxon>
        <taxon>Jiangellaceae</taxon>
        <taxon>Phytoactinopolyspora</taxon>
    </lineage>
</organism>
<dbReference type="Proteomes" id="UP000469185">
    <property type="component" value="Unassembled WGS sequence"/>
</dbReference>
<dbReference type="EMBL" id="JAAGOB010000001">
    <property type="protein sequence ID" value="NED93701.1"/>
    <property type="molecule type" value="Genomic_DNA"/>
</dbReference>
<comment type="caution">
    <text evidence="1">The sequence shown here is derived from an EMBL/GenBank/DDBJ whole genome shotgun (WGS) entry which is preliminary data.</text>
</comment>
<reference evidence="1 2" key="1">
    <citation type="submission" date="2020-02" db="EMBL/GenBank/DDBJ databases">
        <authorList>
            <person name="Li X.-J."/>
            <person name="Feng X.-M."/>
        </authorList>
    </citation>
    <scope>NUCLEOTIDE SEQUENCE [LARGE SCALE GENOMIC DNA]</scope>
    <source>
        <strain evidence="1 2">CGMCC 4.7225</strain>
    </source>
</reference>
<evidence type="ECO:0000313" key="1">
    <source>
        <dbReference type="EMBL" id="NED93701.1"/>
    </source>
</evidence>
<evidence type="ECO:0008006" key="3">
    <source>
        <dbReference type="Google" id="ProtNLM"/>
    </source>
</evidence>
<gene>
    <name evidence="1" type="ORF">G1H11_00040</name>
</gene>
<sequence>MLFEKRFWVGVADGSITVTFRRWLRPQVLAGRSYRAAGTIIDVVAVDVVDLMAITDDDARAAGYPDAVSLVDDLRGDASRDTYRIEFRPSTKPDPRAALAADADLDDGDVAEISRRLDRLDRASAYGAWTRQTLQLIAAHPARRAGDLAEMAGRERTPFKLDVRKLKSLGLTESLEVGYRLSPRGRAYLDRVGLPA</sequence>
<dbReference type="AlphaFoldDB" id="A0A6N9YF72"/>
<protein>
    <recommendedName>
        <fullName evidence="3">ASCH domain-containing protein</fullName>
    </recommendedName>
</protein>